<dbReference type="EMBL" id="CAICTM010000493">
    <property type="protein sequence ID" value="CAB9511641.1"/>
    <property type="molecule type" value="Genomic_DNA"/>
</dbReference>
<evidence type="ECO:0000256" key="2">
    <source>
        <dbReference type="ARBA" id="ARBA00012076"/>
    </source>
</evidence>
<evidence type="ECO:0000313" key="9">
    <source>
        <dbReference type="Proteomes" id="UP001153069"/>
    </source>
</evidence>
<dbReference type="FunFam" id="1.10.12.10:FF:000001">
    <property type="entry name" value="Probable enoyl-CoA hydratase, mitochondrial"/>
    <property type="match status" value="1"/>
</dbReference>
<comment type="similarity">
    <text evidence="1 7">Belongs to the enoyl-CoA hydratase/isomerase family.</text>
</comment>
<dbReference type="InterPro" id="IPR018376">
    <property type="entry name" value="Enoyl-CoA_hyd/isom_CS"/>
</dbReference>
<protein>
    <recommendedName>
        <fullName evidence="6">Probable enoyl-CoA hydratase, mitochondrial</fullName>
        <ecNumber evidence="2">4.2.1.17</ecNumber>
    </recommendedName>
</protein>
<dbReference type="Pfam" id="PF00378">
    <property type="entry name" value="ECH_1"/>
    <property type="match status" value="1"/>
</dbReference>
<organism evidence="8 9">
    <name type="scientific">Seminavis robusta</name>
    <dbReference type="NCBI Taxonomy" id="568900"/>
    <lineage>
        <taxon>Eukaryota</taxon>
        <taxon>Sar</taxon>
        <taxon>Stramenopiles</taxon>
        <taxon>Ochrophyta</taxon>
        <taxon>Bacillariophyta</taxon>
        <taxon>Bacillariophyceae</taxon>
        <taxon>Bacillariophycidae</taxon>
        <taxon>Naviculales</taxon>
        <taxon>Naviculaceae</taxon>
        <taxon>Seminavis</taxon>
    </lineage>
</organism>
<evidence type="ECO:0000256" key="1">
    <source>
        <dbReference type="ARBA" id="ARBA00005254"/>
    </source>
</evidence>
<dbReference type="InterPro" id="IPR001753">
    <property type="entry name" value="Enoyl-CoA_hydra/iso"/>
</dbReference>
<dbReference type="AlphaFoldDB" id="A0A9N8DZA7"/>
<evidence type="ECO:0000256" key="4">
    <source>
        <dbReference type="ARBA" id="ARBA00023098"/>
    </source>
</evidence>
<keyword evidence="3" id="KW-0276">Fatty acid metabolism</keyword>
<keyword evidence="5" id="KW-0456">Lyase</keyword>
<proteinExistence type="inferred from homology"/>
<dbReference type="GO" id="GO:0006635">
    <property type="term" value="P:fatty acid beta-oxidation"/>
    <property type="evidence" value="ECO:0007669"/>
    <property type="project" value="TreeGrafter"/>
</dbReference>
<dbReference type="Proteomes" id="UP001153069">
    <property type="component" value="Unassembled WGS sequence"/>
</dbReference>
<evidence type="ECO:0000256" key="6">
    <source>
        <dbReference type="ARBA" id="ARBA00073937"/>
    </source>
</evidence>
<keyword evidence="9" id="KW-1185">Reference proteome</keyword>
<dbReference type="Gene3D" id="1.10.12.10">
    <property type="entry name" value="Lyase 2-enoyl-coa Hydratase, Chain A, domain 2"/>
    <property type="match status" value="1"/>
</dbReference>
<name>A0A9N8DZA7_9STRA</name>
<evidence type="ECO:0000256" key="7">
    <source>
        <dbReference type="RuleBase" id="RU003707"/>
    </source>
</evidence>
<dbReference type="InterPro" id="IPR014748">
    <property type="entry name" value="Enoyl-CoA_hydra_C"/>
</dbReference>
<dbReference type="PROSITE" id="PS00166">
    <property type="entry name" value="ENOYL_COA_HYDRATASE"/>
    <property type="match status" value="1"/>
</dbReference>
<dbReference type="InterPro" id="IPR029045">
    <property type="entry name" value="ClpP/crotonase-like_dom_sf"/>
</dbReference>
<reference evidence="8" key="1">
    <citation type="submission" date="2020-06" db="EMBL/GenBank/DDBJ databases">
        <authorList>
            <consortium name="Plant Systems Biology data submission"/>
        </authorList>
    </citation>
    <scope>NUCLEOTIDE SEQUENCE</scope>
    <source>
        <strain evidence="8">D6</strain>
    </source>
</reference>
<dbReference type="GO" id="GO:0004300">
    <property type="term" value="F:enoyl-CoA hydratase activity"/>
    <property type="evidence" value="ECO:0007669"/>
    <property type="project" value="UniProtKB-EC"/>
</dbReference>
<keyword evidence="4" id="KW-0443">Lipid metabolism</keyword>
<evidence type="ECO:0000256" key="5">
    <source>
        <dbReference type="ARBA" id="ARBA00023239"/>
    </source>
</evidence>
<dbReference type="OrthoDB" id="2018133at2759"/>
<accession>A0A9N8DZA7</accession>
<gene>
    <name evidence="8" type="ORF">SEMRO_494_G154370.1</name>
</gene>
<dbReference type="EC" id="4.2.1.17" evidence="2"/>
<evidence type="ECO:0000313" key="8">
    <source>
        <dbReference type="EMBL" id="CAB9511641.1"/>
    </source>
</evidence>
<sequence>MSFRAPSLHTLKDKYEYIEVEMTEGGVGLIRLNRPKALNALCDDLFKDLVHAGQALDSDDDIGCLVLTGSTKAFAAGADISEMKDRTFDHAYKTNMFAWWGQFTKLSKPVIAAVNGFCLGGGCEVAMMCDIVIAGEKARFGQPEINLGVIPGGGGTQRLIRAIGKSKAMYMCLTGDMMGAEDMERAGLVAKIFPPDDLVDEAVKMGTKIASKGRISVMMCKEAINVSQEVSLEEGLRFERRMFHALFATADQKEGMEAFLEKREPNFTHK</sequence>
<dbReference type="PANTHER" id="PTHR11941">
    <property type="entry name" value="ENOYL-COA HYDRATASE-RELATED"/>
    <property type="match status" value="1"/>
</dbReference>
<dbReference type="PANTHER" id="PTHR11941:SF54">
    <property type="entry name" value="ENOYL-COA HYDRATASE, MITOCHONDRIAL"/>
    <property type="match status" value="1"/>
</dbReference>
<dbReference type="GO" id="GO:0005739">
    <property type="term" value="C:mitochondrion"/>
    <property type="evidence" value="ECO:0007669"/>
    <property type="project" value="TreeGrafter"/>
</dbReference>
<dbReference type="CDD" id="cd06558">
    <property type="entry name" value="crotonase-like"/>
    <property type="match status" value="1"/>
</dbReference>
<dbReference type="SUPFAM" id="SSF52096">
    <property type="entry name" value="ClpP/crotonase"/>
    <property type="match status" value="1"/>
</dbReference>
<dbReference type="FunFam" id="3.90.226.10:FF:000019">
    <property type="entry name" value="Enoyl-CoA hydratase, mitochondrial"/>
    <property type="match status" value="1"/>
</dbReference>
<comment type="caution">
    <text evidence="8">The sequence shown here is derived from an EMBL/GenBank/DDBJ whole genome shotgun (WGS) entry which is preliminary data.</text>
</comment>
<dbReference type="Gene3D" id="3.90.226.10">
    <property type="entry name" value="2-enoyl-CoA Hydratase, Chain A, domain 1"/>
    <property type="match status" value="1"/>
</dbReference>
<evidence type="ECO:0000256" key="3">
    <source>
        <dbReference type="ARBA" id="ARBA00022832"/>
    </source>
</evidence>